<dbReference type="AlphaFoldDB" id="A0A5V6W0H6"/>
<evidence type="ECO:0000313" key="1">
    <source>
        <dbReference type="EMBL" id="EBU8752317.1"/>
    </source>
</evidence>
<dbReference type="EMBL" id="AAHDMB010000044">
    <property type="protein sequence ID" value="EBU8752317.1"/>
    <property type="molecule type" value="Genomic_DNA"/>
</dbReference>
<gene>
    <name evidence="1" type="ORF">DL145_24000</name>
</gene>
<protein>
    <recommendedName>
        <fullName evidence="2">Class I SAM-dependent methyltransferase</fullName>
    </recommendedName>
</protein>
<dbReference type="InterPro" id="IPR029063">
    <property type="entry name" value="SAM-dependent_MTases_sf"/>
</dbReference>
<proteinExistence type="predicted"/>
<dbReference type="Gene3D" id="3.40.50.150">
    <property type="entry name" value="Vaccinia Virus protein VP39"/>
    <property type="match status" value="1"/>
</dbReference>
<name>A0A5V6W0H6_SALOR</name>
<reference evidence="1" key="1">
    <citation type="submission" date="2018-05" db="EMBL/GenBank/DDBJ databases">
        <authorList>
            <person name="Ashton P.M."/>
            <person name="Dallman T."/>
            <person name="Nair S."/>
            <person name="De Pinna E."/>
            <person name="Peters T."/>
            <person name="Grant K."/>
        </authorList>
    </citation>
    <scope>NUCLEOTIDE SEQUENCE</scope>
    <source>
        <strain evidence="1">163165</strain>
    </source>
</reference>
<accession>A0A5V6W0H6</accession>
<evidence type="ECO:0008006" key="2">
    <source>
        <dbReference type="Google" id="ProtNLM"/>
    </source>
</evidence>
<dbReference type="SUPFAM" id="SSF53335">
    <property type="entry name" value="S-adenosyl-L-methionine-dependent methyltransferases"/>
    <property type="match status" value="1"/>
</dbReference>
<sequence>MNNFINECISAPRINGMAEFFSSTASGEKHKPFRLVEIDDRLFHSYDYIKFAKHLTKNSGPFVNHYFCSIPYSKEEECRLGTTVIKYAITLNKKLNTWCLGMAEGAMARTISELSKGNIQTLTTSPTKENEHAFFKYGSSENAYFICTPFFLLEERLKNSNLKQFNQGFDIIIEDTTFQMYSPNRSGQINHVKRLLNNDGIFIFTEKHSSEHDEYQKREIQKDYSFKQRYFSKDEINTKKEIVLNTMNLNEVSVDDMLSAIKQHFKYASIYWNSGNFYSIAASNSLKHISTFINLLPKAAIPMEYVYEKLPRNISW</sequence>
<organism evidence="1">
    <name type="scientific">Salmonella ordonez</name>
    <dbReference type="NCBI Taxonomy" id="612"/>
    <lineage>
        <taxon>Bacteria</taxon>
        <taxon>Pseudomonadati</taxon>
        <taxon>Pseudomonadota</taxon>
        <taxon>Gammaproteobacteria</taxon>
        <taxon>Enterobacterales</taxon>
        <taxon>Enterobacteriaceae</taxon>
        <taxon>Salmonella</taxon>
    </lineage>
</organism>
<comment type="caution">
    <text evidence="1">The sequence shown here is derived from an EMBL/GenBank/DDBJ whole genome shotgun (WGS) entry which is preliminary data.</text>
</comment>